<reference evidence="7" key="3">
    <citation type="submission" date="2023-02" db="EMBL/GenBank/DDBJ databases">
        <title>Complete genome sequence of Lactobacillus curvatus CACC879 isolated from Pig feces.</title>
        <authorList>
            <person name="Park S."/>
            <person name="Park M.A."/>
            <person name="Kim D.-H."/>
            <person name="Kim Y."/>
        </authorList>
    </citation>
    <scope>NUCLEOTIDE SEQUENCE</scope>
    <source>
        <strain evidence="7">CACC879</strain>
    </source>
</reference>
<name>A0A1B2A520_LATCU</name>
<dbReference type="Proteomes" id="UP000199749">
    <property type="component" value="Chromosome"/>
</dbReference>
<dbReference type="PRINTS" id="PR00778">
    <property type="entry name" value="HTHARSR"/>
</dbReference>
<evidence type="ECO:0000313" key="6">
    <source>
        <dbReference type="EMBL" id="AXN35090.1"/>
    </source>
</evidence>
<evidence type="ECO:0000313" key="5">
    <source>
        <dbReference type="EMBL" id="ASN59355.1"/>
    </source>
</evidence>
<dbReference type="RefSeq" id="WP_004270606.1">
    <property type="nucleotide sequence ID" value="NZ_BJOQ01000008.1"/>
</dbReference>
<reference evidence="6 9" key="2">
    <citation type="submission" date="2018-07" db="EMBL/GenBank/DDBJ databases">
        <title>Lactobacillus curvatus genome sequence.</title>
        <authorList>
            <person name="Prechtl R."/>
        </authorList>
    </citation>
    <scope>NUCLEOTIDE SEQUENCE [LARGE SCALE GENOMIC DNA]</scope>
    <source>
        <strain evidence="6 9">TMW 1.1928</strain>
    </source>
</reference>
<dbReference type="CDD" id="cd00090">
    <property type="entry name" value="HTH_ARSR"/>
    <property type="match status" value="1"/>
</dbReference>
<dbReference type="Proteomes" id="UP001215533">
    <property type="component" value="Chromosome"/>
</dbReference>
<evidence type="ECO:0000259" key="4">
    <source>
        <dbReference type="PROSITE" id="PS50987"/>
    </source>
</evidence>
<keyword evidence="3" id="KW-0804">Transcription</keyword>
<dbReference type="PROSITE" id="PS50987">
    <property type="entry name" value="HTH_ARSR_2"/>
    <property type="match status" value="1"/>
</dbReference>
<evidence type="ECO:0000256" key="3">
    <source>
        <dbReference type="ARBA" id="ARBA00023163"/>
    </source>
</evidence>
<accession>A0A1B2A520</accession>
<dbReference type="AlphaFoldDB" id="A0A1B2A520"/>
<dbReference type="SMART" id="SM00418">
    <property type="entry name" value="HTH_ARSR"/>
    <property type="match status" value="1"/>
</dbReference>
<evidence type="ECO:0000256" key="1">
    <source>
        <dbReference type="ARBA" id="ARBA00023015"/>
    </source>
</evidence>
<dbReference type="InterPro" id="IPR001845">
    <property type="entry name" value="HTH_ArsR_DNA-bd_dom"/>
</dbReference>
<dbReference type="Pfam" id="PF01022">
    <property type="entry name" value="HTH_5"/>
    <property type="match status" value="1"/>
</dbReference>
<keyword evidence="2" id="KW-0238">DNA-binding</keyword>
<dbReference type="InterPro" id="IPR051011">
    <property type="entry name" value="Metal_resp_trans_reg"/>
</dbReference>
<gene>
    <name evidence="5" type="ORF">CG419_01370</name>
    <name evidence="6" type="ORF">DT351_01360</name>
    <name evidence="7" type="ORF">PSR33_03815</name>
</gene>
<evidence type="ECO:0000313" key="8">
    <source>
        <dbReference type="Proteomes" id="UP000199749"/>
    </source>
</evidence>
<organism evidence="6 9">
    <name type="scientific">Latilactobacillus curvatus</name>
    <name type="common">Lactobacillus curvatus</name>
    <dbReference type="NCBI Taxonomy" id="28038"/>
    <lineage>
        <taxon>Bacteria</taxon>
        <taxon>Bacillati</taxon>
        <taxon>Bacillota</taxon>
        <taxon>Bacilli</taxon>
        <taxon>Lactobacillales</taxon>
        <taxon>Lactobacillaceae</taxon>
        <taxon>Latilactobacillus</taxon>
    </lineage>
</organism>
<dbReference type="PANTHER" id="PTHR43132:SF6">
    <property type="entry name" value="HTH-TYPE TRANSCRIPTIONAL REPRESSOR CZRA"/>
    <property type="match status" value="1"/>
</dbReference>
<evidence type="ECO:0000313" key="9">
    <source>
        <dbReference type="Proteomes" id="UP000257607"/>
    </source>
</evidence>
<sequence length="109" mass="12391">MDEMKVIKQSFAELSPFLTALGDEKRQSIILELMADKACDGLQVTDLMAASDLSRPAVSHHLKVLKEANLVDFRREGTKNYYYLQHELGEINQLKTLLDQITAVIEKQQ</sequence>
<dbReference type="EMBL" id="CP022474">
    <property type="protein sequence ID" value="ASN59355.1"/>
    <property type="molecule type" value="Genomic_DNA"/>
</dbReference>
<dbReference type="NCBIfam" id="NF033788">
    <property type="entry name" value="HTH_metalloreg"/>
    <property type="match status" value="1"/>
</dbReference>
<dbReference type="Proteomes" id="UP000257607">
    <property type="component" value="Chromosome"/>
</dbReference>
<dbReference type="GeneID" id="49611175"/>
<evidence type="ECO:0000313" key="7">
    <source>
        <dbReference type="EMBL" id="WDC91346.1"/>
    </source>
</evidence>
<dbReference type="PANTHER" id="PTHR43132">
    <property type="entry name" value="ARSENICAL RESISTANCE OPERON REPRESSOR ARSR-RELATED"/>
    <property type="match status" value="1"/>
</dbReference>
<proteinExistence type="predicted"/>
<dbReference type="EMBL" id="CP117683">
    <property type="protein sequence ID" value="WDC91346.1"/>
    <property type="molecule type" value="Genomic_DNA"/>
</dbReference>
<feature type="domain" description="HTH arsR-type" evidence="4">
    <location>
        <begin position="6"/>
        <end position="109"/>
    </location>
</feature>
<reference evidence="5 8" key="1">
    <citation type="submission" date="2017-07" db="EMBL/GenBank/DDBJ databases">
        <title>Lactobacillus curvatus MRS6 whole genome.</title>
        <authorList>
            <person name="Jans C."/>
            <person name="Lagler S."/>
            <person name="Lacroix C."/>
            <person name="Meile L."/>
            <person name="Stevens M.J.A."/>
        </authorList>
    </citation>
    <scope>NUCLEOTIDE SEQUENCE [LARGE SCALE GENOMIC DNA]</scope>
    <source>
        <strain evidence="5 8">MRS6</strain>
    </source>
</reference>
<dbReference type="Gene3D" id="1.10.10.10">
    <property type="entry name" value="Winged helix-like DNA-binding domain superfamily/Winged helix DNA-binding domain"/>
    <property type="match status" value="1"/>
</dbReference>
<dbReference type="OrthoDB" id="9798835at2"/>
<dbReference type="SUPFAM" id="SSF46785">
    <property type="entry name" value="Winged helix' DNA-binding domain"/>
    <property type="match status" value="1"/>
</dbReference>
<dbReference type="InterPro" id="IPR036390">
    <property type="entry name" value="WH_DNA-bd_sf"/>
</dbReference>
<dbReference type="InterPro" id="IPR036388">
    <property type="entry name" value="WH-like_DNA-bd_sf"/>
</dbReference>
<dbReference type="EMBL" id="CP031003">
    <property type="protein sequence ID" value="AXN35090.1"/>
    <property type="molecule type" value="Genomic_DNA"/>
</dbReference>
<protein>
    <submittedName>
        <fullName evidence="6">ArsR family transcriptional regulator</fullName>
    </submittedName>
    <submittedName>
        <fullName evidence="7">Metalloregulator ArsR/SmtB family transcription factor</fullName>
    </submittedName>
</protein>
<keyword evidence="1" id="KW-0805">Transcription regulation</keyword>
<evidence type="ECO:0000256" key="2">
    <source>
        <dbReference type="ARBA" id="ARBA00023125"/>
    </source>
</evidence>
<dbReference type="GO" id="GO:0003677">
    <property type="term" value="F:DNA binding"/>
    <property type="evidence" value="ECO:0007669"/>
    <property type="project" value="UniProtKB-KW"/>
</dbReference>
<dbReference type="InterPro" id="IPR011991">
    <property type="entry name" value="ArsR-like_HTH"/>
</dbReference>
<dbReference type="GO" id="GO:0003700">
    <property type="term" value="F:DNA-binding transcription factor activity"/>
    <property type="evidence" value="ECO:0007669"/>
    <property type="project" value="InterPro"/>
</dbReference>